<dbReference type="UniPathway" id="UPA00143"/>
<dbReference type="InterPro" id="IPR016024">
    <property type="entry name" value="ARM-type_fold"/>
</dbReference>
<dbReference type="FunCoup" id="A0A7J7BY11">
    <property type="interactions" value="333"/>
</dbReference>
<dbReference type="Proteomes" id="UP000593562">
    <property type="component" value="Unassembled WGS sequence"/>
</dbReference>
<dbReference type="PANTHER" id="PTHR23315">
    <property type="entry name" value="U BOX DOMAIN-CONTAINING"/>
    <property type="match status" value="1"/>
</dbReference>
<evidence type="ECO:0000256" key="2">
    <source>
        <dbReference type="ARBA" id="ARBA00004906"/>
    </source>
</evidence>
<gene>
    <name evidence="9" type="ORF">HS088_TW22G00433</name>
</gene>
<evidence type="ECO:0000256" key="6">
    <source>
        <dbReference type="ARBA" id="ARBA00022786"/>
    </source>
</evidence>
<dbReference type="SUPFAM" id="SSF48371">
    <property type="entry name" value="ARM repeat"/>
    <property type="match status" value="1"/>
</dbReference>
<dbReference type="InterPro" id="IPR058678">
    <property type="entry name" value="ARM_PUB"/>
</dbReference>
<organism evidence="9 10">
    <name type="scientific">Tripterygium wilfordii</name>
    <name type="common">Thunder God vine</name>
    <dbReference type="NCBI Taxonomy" id="458696"/>
    <lineage>
        <taxon>Eukaryota</taxon>
        <taxon>Viridiplantae</taxon>
        <taxon>Streptophyta</taxon>
        <taxon>Embryophyta</taxon>
        <taxon>Tracheophyta</taxon>
        <taxon>Spermatophyta</taxon>
        <taxon>Magnoliopsida</taxon>
        <taxon>eudicotyledons</taxon>
        <taxon>Gunneridae</taxon>
        <taxon>Pentapetalae</taxon>
        <taxon>rosids</taxon>
        <taxon>fabids</taxon>
        <taxon>Celastrales</taxon>
        <taxon>Celastraceae</taxon>
        <taxon>Tripterygium</taxon>
    </lineage>
</organism>
<evidence type="ECO:0000256" key="5">
    <source>
        <dbReference type="ARBA" id="ARBA00022737"/>
    </source>
</evidence>
<keyword evidence="10" id="KW-1185">Reference proteome</keyword>
<comment type="pathway">
    <text evidence="2">Protein modification; protein ubiquitination.</text>
</comment>
<accession>A0A7J7BY11</accession>
<dbReference type="EC" id="2.3.2.27" evidence="3"/>
<feature type="domain" description="U-box" evidence="8">
    <location>
        <begin position="274"/>
        <end position="348"/>
    </location>
</feature>
<keyword evidence="6" id="KW-0833">Ubl conjugation pathway</keyword>
<dbReference type="PROSITE" id="PS51698">
    <property type="entry name" value="U_BOX"/>
    <property type="match status" value="1"/>
</dbReference>
<dbReference type="OrthoDB" id="10064100at2759"/>
<dbReference type="InterPro" id="IPR013083">
    <property type="entry name" value="Znf_RING/FYVE/PHD"/>
</dbReference>
<dbReference type="PANTHER" id="PTHR23315:SF307">
    <property type="entry name" value="U-BOX DOMAIN-CONTAINING PROTEIN 19"/>
    <property type="match status" value="1"/>
</dbReference>
<dbReference type="InterPro" id="IPR000225">
    <property type="entry name" value="Armadillo"/>
</dbReference>
<dbReference type="SMART" id="SM00185">
    <property type="entry name" value="ARM"/>
    <property type="match status" value="4"/>
</dbReference>
<keyword evidence="5" id="KW-0677">Repeat</keyword>
<dbReference type="InterPro" id="IPR011989">
    <property type="entry name" value="ARM-like"/>
</dbReference>
<comment type="caution">
    <text evidence="9">The sequence shown here is derived from an EMBL/GenBank/DDBJ whole genome shotgun (WGS) entry which is preliminary data.</text>
</comment>
<evidence type="ECO:0000256" key="4">
    <source>
        <dbReference type="ARBA" id="ARBA00022679"/>
    </source>
</evidence>
<dbReference type="FunFam" id="1.25.10.10:FF:000485">
    <property type="entry name" value="RING-type E3 ubiquitin transferase"/>
    <property type="match status" value="1"/>
</dbReference>
<dbReference type="GO" id="GO:0016567">
    <property type="term" value="P:protein ubiquitination"/>
    <property type="evidence" value="ECO:0007669"/>
    <property type="project" value="UniProtKB-UniPathway"/>
</dbReference>
<proteinExistence type="predicted"/>
<evidence type="ECO:0000259" key="8">
    <source>
        <dbReference type="PROSITE" id="PS51698"/>
    </source>
</evidence>
<evidence type="ECO:0000313" key="9">
    <source>
        <dbReference type="EMBL" id="KAF5726751.1"/>
    </source>
</evidence>
<dbReference type="InterPro" id="IPR003613">
    <property type="entry name" value="Ubox_domain"/>
</dbReference>
<dbReference type="EMBL" id="JAAARO010000022">
    <property type="protein sequence ID" value="KAF5726751.1"/>
    <property type="molecule type" value="Genomic_DNA"/>
</dbReference>
<dbReference type="Gene3D" id="3.30.40.10">
    <property type="entry name" value="Zinc/RING finger domain, C3HC4 (zinc finger)"/>
    <property type="match status" value="1"/>
</dbReference>
<keyword evidence="4" id="KW-0808">Transferase</keyword>
<dbReference type="Gene3D" id="1.25.10.10">
    <property type="entry name" value="Leucine-rich Repeat Variant"/>
    <property type="match status" value="1"/>
</dbReference>
<feature type="repeat" description="ARM" evidence="7">
    <location>
        <begin position="543"/>
        <end position="572"/>
    </location>
</feature>
<dbReference type="InParanoid" id="A0A7J7BY11"/>
<dbReference type="CDD" id="cd16664">
    <property type="entry name" value="RING-Ubox_PUB"/>
    <property type="match status" value="1"/>
</dbReference>
<sequence>MIHNSIGSGRRILTFPAVHPCEATSSTTLLNSLIDLSENICSFLSKFFPSNSRNARETIRQIRNLSLVLVELRDVGSDLPGSIILCLSELHLIFQKARYLLEDCTREGARLWMLMKSDRVASEFRGLVRAIATALDVLQLESVAGVSSEVKELVQLEIKQARKGRFEVDPDDKRFMGDVLWILHQLEDSIIPDKDTLKQVLDYLGIRRWSECNKEIKFLDAEIAIECSNVEKRGKVSLLSGLTGLLSYSRCVLFDSVDSPKLNEKGKAQMLNGLDPDDFRCPITLEYMKDPVTIETGHTYDRSSILKWFRAGNRTCPKTGERLTTTELVPNLVLKELIQQYGAENGIPMAESAHKNRDIKRTVVAGSLAAEGAFRLASNFLASRLVDGDDIERIKSAYEVRLLAKASIFNMSCLTEAGVIPPLLKLLLSSDALAQENAIAALLNLSKHTETKAIIVDNGGLDLIVEVLKKGPKVESRQHAAATLFYIASIEEYRKVIGEIPDAIPALVELIKEGNDRCKRNAIVALFGLLMHSDNHWRVLAAGAVPLLLNLLTSAGREDLITDSLAVLATLAEKLDGAIAIVHFQPLPIIGVLDSSSSRTGKEYCVSLLLALCLKGGPSVVATLVKSPTLMGSLYSILSEGTSRASKKASALINILHEFCEKTSSSSMRPPLPREQFIHAW</sequence>
<evidence type="ECO:0000256" key="7">
    <source>
        <dbReference type="PROSITE-ProRule" id="PRU00259"/>
    </source>
</evidence>
<dbReference type="GO" id="GO:0010029">
    <property type="term" value="P:regulation of seed germination"/>
    <property type="evidence" value="ECO:0007669"/>
    <property type="project" value="UniProtKB-ARBA"/>
</dbReference>
<name>A0A7J7BY11_TRIWF</name>
<dbReference type="SMART" id="SM00504">
    <property type="entry name" value="Ubox"/>
    <property type="match status" value="1"/>
</dbReference>
<evidence type="ECO:0000256" key="1">
    <source>
        <dbReference type="ARBA" id="ARBA00000900"/>
    </source>
</evidence>
<dbReference type="InterPro" id="IPR045210">
    <property type="entry name" value="RING-Ubox_PUB"/>
</dbReference>
<dbReference type="SUPFAM" id="SSF57850">
    <property type="entry name" value="RING/U-box"/>
    <property type="match status" value="1"/>
</dbReference>
<dbReference type="FunFam" id="3.30.40.10:FF:000442">
    <property type="entry name" value="RING-type E3 ubiquitin transferase"/>
    <property type="match status" value="1"/>
</dbReference>
<evidence type="ECO:0000256" key="3">
    <source>
        <dbReference type="ARBA" id="ARBA00012483"/>
    </source>
</evidence>
<dbReference type="PROSITE" id="PS50176">
    <property type="entry name" value="ARM_REPEAT"/>
    <property type="match status" value="2"/>
</dbReference>
<feature type="repeat" description="ARM" evidence="7">
    <location>
        <begin position="418"/>
        <end position="460"/>
    </location>
</feature>
<dbReference type="Pfam" id="PF04564">
    <property type="entry name" value="U-box"/>
    <property type="match status" value="1"/>
</dbReference>
<evidence type="ECO:0000313" key="10">
    <source>
        <dbReference type="Proteomes" id="UP000593562"/>
    </source>
</evidence>
<dbReference type="Pfam" id="PF25598">
    <property type="entry name" value="ARM_PUB"/>
    <property type="match status" value="1"/>
</dbReference>
<dbReference type="GO" id="GO:0061630">
    <property type="term" value="F:ubiquitin protein ligase activity"/>
    <property type="evidence" value="ECO:0007669"/>
    <property type="project" value="UniProtKB-EC"/>
</dbReference>
<reference evidence="9 10" key="1">
    <citation type="journal article" date="2020" name="Nat. Commun.">
        <title>Genome of Tripterygium wilfordii and identification of cytochrome P450 involved in triptolide biosynthesis.</title>
        <authorList>
            <person name="Tu L."/>
            <person name="Su P."/>
            <person name="Zhang Z."/>
            <person name="Gao L."/>
            <person name="Wang J."/>
            <person name="Hu T."/>
            <person name="Zhou J."/>
            <person name="Zhang Y."/>
            <person name="Zhao Y."/>
            <person name="Liu Y."/>
            <person name="Song Y."/>
            <person name="Tong Y."/>
            <person name="Lu Y."/>
            <person name="Yang J."/>
            <person name="Xu C."/>
            <person name="Jia M."/>
            <person name="Peters R.J."/>
            <person name="Huang L."/>
            <person name="Gao W."/>
        </authorList>
    </citation>
    <scope>NUCLEOTIDE SEQUENCE [LARGE SCALE GENOMIC DNA]</scope>
    <source>
        <strain evidence="10">cv. XIE 37</strain>
        <tissue evidence="9">Leaf</tissue>
    </source>
</reference>
<comment type="catalytic activity">
    <reaction evidence="1">
        <text>S-ubiquitinyl-[E2 ubiquitin-conjugating enzyme]-L-cysteine + [acceptor protein]-L-lysine = [E2 ubiquitin-conjugating enzyme]-L-cysteine + N(6)-ubiquitinyl-[acceptor protein]-L-lysine.</text>
        <dbReference type="EC" id="2.3.2.27"/>
    </reaction>
</comment>
<protein>
    <recommendedName>
        <fullName evidence="3">RING-type E3 ubiquitin transferase</fullName>
        <ecNumber evidence="3">2.3.2.27</ecNumber>
    </recommendedName>
</protein>
<dbReference type="AlphaFoldDB" id="A0A7J7BY11"/>